<dbReference type="Pfam" id="PF16369">
    <property type="entry name" value="GH43_C"/>
    <property type="match status" value="1"/>
</dbReference>
<evidence type="ECO:0000256" key="6">
    <source>
        <dbReference type="PIRSR" id="PIRSR606710-2"/>
    </source>
</evidence>
<evidence type="ECO:0000259" key="9">
    <source>
        <dbReference type="Pfam" id="PF16369"/>
    </source>
</evidence>
<feature type="domain" description="Extracellular endo-alpha-(1-&gt;5)-L-arabinanase C-terminal" evidence="9">
    <location>
        <begin position="411"/>
        <end position="531"/>
    </location>
</feature>
<dbReference type="STRING" id="1437606.BBOH_1449"/>
<sequence length="534" mass="58952">MTWTTTMKTTIQRVSCAALTAFTLVGAGCGGASSTDKQSQASNDNSDNVASRQFNAKRISRVSVHDPSVVKANGKYYVFGTHRSWAKSDDMVNWKPFTNNLSRDYEKIFDKIWQDWPSQPENDDIKGNMWAPDVIWNPTMKKWCMYLSLNGANYKSVIVLLTADKIDGDWTYVGPVVYSGFRQSDINQTDVPKVLGQGADVSRYDSPEDTEINAIDPCVKTDTNGDMWMTFGSWFGGMWMFRLDPATGLRDYSKAYETVTDQSDAYYGIKLGGGYGNSGEGSYLLNANGWWYLFTSYGHLDQKGGYQIRMFRSKSITGPYVDENGTHAVSTSAEANNWAGTTGIRLLSSVQWSGNKNDDIEVSQGHNSALVDSDGTIYLVYHTRFSDRGEYHEVHVRQLLPTADGWLTAAPYEYTGVKAKPKGYPASALAGEYELVTHNPSTSFRGSRKASDTSSKHYLGVNKPSHIELKADGTVSGDETGTWQAESGSNKVTLKLGDTTYSGAFDQLPREKDGKTVMTFSVIGGNLSIWGSQV</sequence>
<keyword evidence="4 7" id="KW-0326">Glycosidase</keyword>
<evidence type="ECO:0000256" key="3">
    <source>
        <dbReference type="ARBA" id="ARBA00022801"/>
    </source>
</evidence>
<comment type="pathway">
    <text evidence="1">Glycan metabolism; L-arabinan degradation.</text>
</comment>
<dbReference type="PANTHER" id="PTHR43301:SF3">
    <property type="entry name" value="ARABINAN ENDO-1,5-ALPHA-L-ARABINOSIDASE A-RELATED"/>
    <property type="match status" value="1"/>
</dbReference>
<accession>A0A086ZDX6</accession>
<dbReference type="eggNOG" id="COG3507">
    <property type="taxonomic scope" value="Bacteria"/>
</dbReference>
<dbReference type="RefSeq" id="WP_033522459.1">
    <property type="nucleotide sequence ID" value="NZ_JDUS01000021.1"/>
</dbReference>
<evidence type="ECO:0000313" key="10">
    <source>
        <dbReference type="EMBL" id="KFI44726.1"/>
    </source>
</evidence>
<keyword evidence="11" id="KW-1185">Reference proteome</keyword>
<feature type="chain" id="PRO_5038434462" evidence="8">
    <location>
        <begin position="28"/>
        <end position="534"/>
    </location>
</feature>
<dbReference type="EMBL" id="JGYP01000005">
    <property type="protein sequence ID" value="KFI44726.1"/>
    <property type="molecule type" value="Genomic_DNA"/>
</dbReference>
<dbReference type="AlphaFoldDB" id="A0A086ZDX6"/>
<evidence type="ECO:0000256" key="4">
    <source>
        <dbReference type="ARBA" id="ARBA00023295"/>
    </source>
</evidence>
<evidence type="ECO:0000256" key="5">
    <source>
        <dbReference type="PIRSR" id="PIRSR606710-1"/>
    </source>
</evidence>
<evidence type="ECO:0000313" key="11">
    <source>
        <dbReference type="Proteomes" id="UP000029096"/>
    </source>
</evidence>
<dbReference type="SUPFAM" id="SSF75005">
    <property type="entry name" value="Arabinanase/levansucrase/invertase"/>
    <property type="match status" value="1"/>
</dbReference>
<dbReference type="GO" id="GO:0004553">
    <property type="term" value="F:hydrolase activity, hydrolyzing O-glycosyl compounds"/>
    <property type="evidence" value="ECO:0007669"/>
    <property type="project" value="InterPro"/>
</dbReference>
<dbReference type="Proteomes" id="UP000029096">
    <property type="component" value="Unassembled WGS sequence"/>
</dbReference>
<feature type="active site" description="Proton acceptor" evidence="5">
    <location>
        <position position="66"/>
    </location>
</feature>
<reference evidence="10 11" key="1">
    <citation type="submission" date="2014-03" db="EMBL/GenBank/DDBJ databases">
        <title>Genomics of Bifidobacteria.</title>
        <authorList>
            <person name="Ventura M."/>
            <person name="Milani C."/>
            <person name="Lugli G.A."/>
        </authorList>
    </citation>
    <scope>NUCLEOTIDE SEQUENCE [LARGE SCALE GENOMIC DNA]</scope>
    <source>
        <strain evidence="10 11">DSM 22767</strain>
    </source>
</reference>
<feature type="site" description="Important for catalytic activity, responsible for pKa modulation of the active site Glu and correct orientation of both the proton donor and substrate" evidence="6">
    <location>
        <position position="216"/>
    </location>
</feature>
<evidence type="ECO:0000256" key="8">
    <source>
        <dbReference type="SAM" id="SignalP"/>
    </source>
</evidence>
<organism evidence="10 11">
    <name type="scientific">Bifidobacterium bohemicum DSM 22767</name>
    <dbReference type="NCBI Taxonomy" id="1437606"/>
    <lineage>
        <taxon>Bacteria</taxon>
        <taxon>Bacillati</taxon>
        <taxon>Actinomycetota</taxon>
        <taxon>Actinomycetes</taxon>
        <taxon>Bifidobacteriales</taxon>
        <taxon>Bifidobacteriaceae</taxon>
        <taxon>Bifidobacterium</taxon>
    </lineage>
</organism>
<keyword evidence="8" id="KW-0732">Signal</keyword>
<proteinExistence type="inferred from homology"/>
<keyword evidence="3 7" id="KW-0378">Hydrolase</keyword>
<dbReference type="InterPro" id="IPR050727">
    <property type="entry name" value="GH43_arabinanases"/>
</dbReference>
<dbReference type="GO" id="GO:0005975">
    <property type="term" value="P:carbohydrate metabolic process"/>
    <property type="evidence" value="ECO:0007669"/>
    <property type="project" value="InterPro"/>
</dbReference>
<dbReference type="PANTHER" id="PTHR43301">
    <property type="entry name" value="ARABINAN ENDO-1,5-ALPHA-L-ARABINOSIDASE"/>
    <property type="match status" value="1"/>
</dbReference>
<dbReference type="InterPro" id="IPR006710">
    <property type="entry name" value="Glyco_hydro_43"/>
</dbReference>
<evidence type="ECO:0000256" key="7">
    <source>
        <dbReference type="RuleBase" id="RU361187"/>
    </source>
</evidence>
<feature type="active site" description="Proton donor" evidence="5">
    <location>
        <position position="280"/>
    </location>
</feature>
<dbReference type="InterPro" id="IPR023296">
    <property type="entry name" value="Glyco_hydro_beta-prop_sf"/>
</dbReference>
<comment type="similarity">
    <text evidence="2 7">Belongs to the glycosyl hydrolase 43 family.</text>
</comment>
<dbReference type="Gene3D" id="2.115.10.20">
    <property type="entry name" value="Glycosyl hydrolase domain, family 43"/>
    <property type="match status" value="1"/>
</dbReference>
<dbReference type="Pfam" id="PF04616">
    <property type="entry name" value="Glyco_hydro_43"/>
    <property type="match status" value="2"/>
</dbReference>
<gene>
    <name evidence="10" type="ORF">BBOH_1449</name>
</gene>
<dbReference type="InterPro" id="IPR032291">
    <property type="entry name" value="Abn2_C"/>
</dbReference>
<protein>
    <submittedName>
        <fullName evidence="10">Endo-1,5-alpha-L-arabinosidase</fullName>
    </submittedName>
</protein>
<evidence type="ECO:0000256" key="1">
    <source>
        <dbReference type="ARBA" id="ARBA00004834"/>
    </source>
</evidence>
<evidence type="ECO:0000256" key="2">
    <source>
        <dbReference type="ARBA" id="ARBA00009865"/>
    </source>
</evidence>
<name>A0A086ZDX6_9BIFI</name>
<feature type="signal peptide" evidence="8">
    <location>
        <begin position="1"/>
        <end position="27"/>
    </location>
</feature>
<comment type="caution">
    <text evidence="10">The sequence shown here is derived from an EMBL/GenBank/DDBJ whole genome shotgun (WGS) entry which is preliminary data.</text>
</comment>
<dbReference type="Gene3D" id="2.40.128.10">
    <property type="match status" value="1"/>
</dbReference>